<proteinExistence type="inferred from homology"/>
<dbReference type="AlphaFoldDB" id="A0AAN6US32"/>
<dbReference type="PANTHER" id="PTHR47447">
    <property type="entry name" value="OS03G0856100 PROTEIN"/>
    <property type="match status" value="1"/>
</dbReference>
<feature type="region of interest" description="Disordered" evidence="6">
    <location>
        <begin position="253"/>
        <end position="309"/>
    </location>
</feature>
<feature type="compositionally biased region" description="Low complexity" evidence="6">
    <location>
        <begin position="271"/>
        <end position="288"/>
    </location>
</feature>
<dbReference type="PANTHER" id="PTHR47447:SF17">
    <property type="entry name" value="OS12G0638900 PROTEIN"/>
    <property type="match status" value="1"/>
</dbReference>
<evidence type="ECO:0000256" key="2">
    <source>
        <dbReference type="ARBA" id="ARBA00022737"/>
    </source>
</evidence>
<organism evidence="7 8">
    <name type="scientific">Trichocladium antarcticum</name>
    <dbReference type="NCBI Taxonomy" id="1450529"/>
    <lineage>
        <taxon>Eukaryota</taxon>
        <taxon>Fungi</taxon>
        <taxon>Dikarya</taxon>
        <taxon>Ascomycota</taxon>
        <taxon>Pezizomycotina</taxon>
        <taxon>Sordariomycetes</taxon>
        <taxon>Sordariomycetidae</taxon>
        <taxon>Sordariales</taxon>
        <taxon>Chaetomiaceae</taxon>
        <taxon>Trichocladium</taxon>
    </lineage>
</organism>
<evidence type="ECO:0000313" key="8">
    <source>
        <dbReference type="Proteomes" id="UP001304895"/>
    </source>
</evidence>
<dbReference type="PROSITE" id="PS51375">
    <property type="entry name" value="PPR"/>
    <property type="match status" value="1"/>
</dbReference>
<keyword evidence="2" id="KW-0677">Repeat</keyword>
<evidence type="ECO:0008006" key="9">
    <source>
        <dbReference type="Google" id="ProtNLM"/>
    </source>
</evidence>
<reference evidence="7" key="1">
    <citation type="journal article" date="2023" name="Mol. Phylogenet. Evol.">
        <title>Genome-scale phylogeny and comparative genomics of the fungal order Sordariales.</title>
        <authorList>
            <person name="Hensen N."/>
            <person name="Bonometti L."/>
            <person name="Westerberg I."/>
            <person name="Brannstrom I.O."/>
            <person name="Guillou S."/>
            <person name="Cros-Aarteil S."/>
            <person name="Calhoun S."/>
            <person name="Haridas S."/>
            <person name="Kuo A."/>
            <person name="Mondo S."/>
            <person name="Pangilinan J."/>
            <person name="Riley R."/>
            <person name="LaButti K."/>
            <person name="Andreopoulos B."/>
            <person name="Lipzen A."/>
            <person name="Chen C."/>
            <person name="Yan M."/>
            <person name="Daum C."/>
            <person name="Ng V."/>
            <person name="Clum A."/>
            <person name="Steindorff A."/>
            <person name="Ohm R.A."/>
            <person name="Martin F."/>
            <person name="Silar P."/>
            <person name="Natvig D.O."/>
            <person name="Lalanne C."/>
            <person name="Gautier V."/>
            <person name="Ament-Velasquez S.L."/>
            <person name="Kruys A."/>
            <person name="Hutchinson M.I."/>
            <person name="Powell A.J."/>
            <person name="Barry K."/>
            <person name="Miller A.N."/>
            <person name="Grigoriev I.V."/>
            <person name="Debuchy R."/>
            <person name="Gladieux P."/>
            <person name="Hiltunen Thoren M."/>
            <person name="Johannesson H."/>
        </authorList>
    </citation>
    <scope>NUCLEOTIDE SEQUENCE</scope>
    <source>
        <strain evidence="7">CBS 123565</strain>
    </source>
</reference>
<accession>A0AAN6US32</accession>
<feature type="repeat" description="PPR" evidence="5">
    <location>
        <begin position="42"/>
        <end position="76"/>
    </location>
</feature>
<dbReference type="InterPro" id="IPR011990">
    <property type="entry name" value="TPR-like_helical_dom_sf"/>
</dbReference>
<keyword evidence="8" id="KW-1185">Reference proteome</keyword>
<evidence type="ECO:0000256" key="3">
    <source>
        <dbReference type="ARBA" id="ARBA00044493"/>
    </source>
</evidence>
<reference evidence="7" key="2">
    <citation type="submission" date="2023-05" db="EMBL/GenBank/DDBJ databases">
        <authorList>
            <consortium name="Lawrence Berkeley National Laboratory"/>
            <person name="Steindorff A."/>
            <person name="Hensen N."/>
            <person name="Bonometti L."/>
            <person name="Westerberg I."/>
            <person name="Brannstrom I.O."/>
            <person name="Guillou S."/>
            <person name="Cros-Aarteil S."/>
            <person name="Calhoun S."/>
            <person name="Haridas S."/>
            <person name="Kuo A."/>
            <person name="Mondo S."/>
            <person name="Pangilinan J."/>
            <person name="Riley R."/>
            <person name="Labutti K."/>
            <person name="Andreopoulos B."/>
            <person name="Lipzen A."/>
            <person name="Chen C."/>
            <person name="Yanf M."/>
            <person name="Daum C."/>
            <person name="Ng V."/>
            <person name="Clum A."/>
            <person name="Ohm R."/>
            <person name="Martin F."/>
            <person name="Silar P."/>
            <person name="Natvig D."/>
            <person name="Lalanne C."/>
            <person name="Gautier V."/>
            <person name="Ament-Velasquez S.L."/>
            <person name="Kruys A."/>
            <person name="Hutchinson M.I."/>
            <person name="Powell A.J."/>
            <person name="Barry K."/>
            <person name="Miller A.N."/>
            <person name="Grigoriev I.V."/>
            <person name="Debuchy R."/>
            <person name="Gladieux P."/>
            <person name="Thoren M.H."/>
            <person name="Johannesson H."/>
        </authorList>
    </citation>
    <scope>NUCLEOTIDE SEQUENCE</scope>
    <source>
        <strain evidence="7">CBS 123565</strain>
    </source>
</reference>
<evidence type="ECO:0000256" key="4">
    <source>
        <dbReference type="ARBA" id="ARBA00044511"/>
    </source>
</evidence>
<evidence type="ECO:0000256" key="1">
    <source>
        <dbReference type="ARBA" id="ARBA00006192"/>
    </source>
</evidence>
<comment type="subunit">
    <text evidence="4">Binds to mitochondrial small subunit 15S rRNA.</text>
</comment>
<dbReference type="EMBL" id="MU853401">
    <property type="protein sequence ID" value="KAK4138182.1"/>
    <property type="molecule type" value="Genomic_DNA"/>
</dbReference>
<evidence type="ECO:0000256" key="5">
    <source>
        <dbReference type="PROSITE-ProRule" id="PRU00708"/>
    </source>
</evidence>
<comment type="function">
    <text evidence="3">Regulates mitochondrial small subunit maturation by controlling 15S rRNA 5'-end processing. Localizes to the 5' precursor of the 15S rRNA in a position that is subsequently occupied by mS47 in the mature yeast mtSSU. Uses structure and sequence-specific RNA recognition, binding to a single-stranded region of the precursor and specifically recognizing bases -6 to -1. The exchange of Ccm1 for mS47 is coupled to the irreversible removal of precursor rRNA that is accompanied by conformational changes of the mitoribosomal proteins uS5m and mS26. These conformational changes signal completion of 5'-end rRNA processing through protection of the mature 5'-end of the 15S rRNA and stabilization of mS47. The removal of the 5' precursor together with the dissociation of Ccm1 may be catalyzed by the 5'-3' exoribonuclease Pet127. Involved in the specific removal of group I introns in mitochondrial encoded transcripts.</text>
</comment>
<comment type="similarity">
    <text evidence="1">Belongs to the CCM1 family.</text>
</comment>
<dbReference type="NCBIfam" id="TIGR00756">
    <property type="entry name" value="PPR"/>
    <property type="match status" value="1"/>
</dbReference>
<gene>
    <name evidence="7" type="ORF">BT67DRAFT_437530</name>
</gene>
<protein>
    <recommendedName>
        <fullName evidence="9">Pentatricopeptide repeat protein</fullName>
    </recommendedName>
</protein>
<name>A0AAN6US32_9PEZI</name>
<sequence length="578" mass="64545">MKHLEHLYDPYHIAQHVSKALARGSFDEALMMTRIASREGKVEVSWNHLIDYQMKNKRLNAAIKLYNEMKKRAQVPNAKTYTIIFRGCAESLHPKLAVAETTRIYNFMVAMGALKPNTIHMNAALEVCARAGDLESLFTILKSANETLRAPDAHTFTIVLNALSHDFKNTDKGLDPVDRDAKLEVQQHIQRANAVWADVMTRWRGAKVVVDEHLVTAMGRVLLTGEYKDNESILDLVEQVMRIPRLDKVGGKLPLAPGVDAKTPPQTRAGSDSATPAPVSPDDAPVVSNLSPKSRRELAASRANSSPLYARPGPKTLSLVLKALGKIRKTSSAPRYWAYFTQSLGVTPDRDNYFSYLHALASGHASTQVAALVPAMPTEILSFITFRIAFGACVHDNLNKDSFKNACAIFDVMATHQRYADALALRLFLHAARANTRHFHEQAKTDAAGAKRAQGAQLVTALDRMWEPFRILLGSFSYPEEATKSPTELLEKQRGDMQEVMATARRMISAIDFVVGDNMTDKKTAKTMAVRRTVLQKVVERYILKLYPNGSNDQVTKDRWRDVHALENSRNDRAPYSW</sequence>
<dbReference type="InterPro" id="IPR002885">
    <property type="entry name" value="PPR_rpt"/>
</dbReference>
<evidence type="ECO:0000256" key="6">
    <source>
        <dbReference type="SAM" id="MobiDB-lite"/>
    </source>
</evidence>
<dbReference type="Proteomes" id="UP001304895">
    <property type="component" value="Unassembled WGS sequence"/>
</dbReference>
<dbReference type="Gene3D" id="1.25.40.10">
    <property type="entry name" value="Tetratricopeptide repeat domain"/>
    <property type="match status" value="1"/>
</dbReference>
<comment type="caution">
    <text evidence="7">The sequence shown here is derived from an EMBL/GenBank/DDBJ whole genome shotgun (WGS) entry which is preliminary data.</text>
</comment>
<evidence type="ECO:0000313" key="7">
    <source>
        <dbReference type="EMBL" id="KAK4138182.1"/>
    </source>
</evidence>
<dbReference type="Pfam" id="PF13041">
    <property type="entry name" value="PPR_2"/>
    <property type="match status" value="1"/>
</dbReference>